<dbReference type="InterPro" id="IPR052570">
    <property type="entry name" value="FliJ"/>
</dbReference>
<evidence type="ECO:0000313" key="12">
    <source>
        <dbReference type="EMBL" id="ARJ41829.1"/>
    </source>
</evidence>
<evidence type="ECO:0000256" key="5">
    <source>
        <dbReference type="ARBA" id="ARBA00022475"/>
    </source>
</evidence>
<keyword evidence="12" id="KW-0282">Flagellum</keyword>
<dbReference type="EMBL" id="CP019706">
    <property type="protein sequence ID" value="ARJ41829.1"/>
    <property type="molecule type" value="Genomic_DNA"/>
</dbReference>
<dbReference type="PANTHER" id="PTHR38786">
    <property type="entry name" value="FLAGELLAR FLIJ PROTEIN"/>
    <property type="match status" value="1"/>
</dbReference>
<keyword evidence="9 11" id="KW-0472">Membrane</keyword>
<evidence type="ECO:0000256" key="7">
    <source>
        <dbReference type="ARBA" id="ARBA00022795"/>
    </source>
</evidence>
<evidence type="ECO:0000256" key="1">
    <source>
        <dbReference type="ARBA" id="ARBA00004413"/>
    </source>
</evidence>
<evidence type="ECO:0000256" key="8">
    <source>
        <dbReference type="ARBA" id="ARBA00022927"/>
    </source>
</evidence>
<sequence length="149" mass="16887">MTQRSPMKVLCELAEQTLSDTTNQLGKVRQAHANAAAQLEQLTRYEQEYGRQLQTTMSATGMPVINLLSHQFFISSLGRVVKQHTGHVAACQQSVDQALDRWKKDKRRLNAFETLVSRADSVKQAKENRLEQKLMDEFAQRASLRNSGL</sequence>
<reference evidence="12 13" key="1">
    <citation type="submission" date="2017-02" db="EMBL/GenBank/DDBJ databases">
        <title>Complete genome sequence of the drought resistance-promoting endophyte Pantoea alhagi LTYR-11Z.</title>
        <authorList>
            <person name="Zhang L."/>
        </authorList>
    </citation>
    <scope>NUCLEOTIDE SEQUENCE [LARGE SCALE GENOMIC DNA]</scope>
    <source>
        <strain evidence="12 13">LTYR-11Z</strain>
    </source>
</reference>
<dbReference type="GO" id="GO:0009288">
    <property type="term" value="C:bacterial-type flagellum"/>
    <property type="evidence" value="ECO:0007669"/>
    <property type="project" value="UniProtKB-UniRule"/>
</dbReference>
<dbReference type="GO" id="GO:0005886">
    <property type="term" value="C:plasma membrane"/>
    <property type="evidence" value="ECO:0007669"/>
    <property type="project" value="UniProtKB-SubCell"/>
</dbReference>
<comment type="similarity">
    <text evidence="2 11">Belongs to the FliJ family.</text>
</comment>
<evidence type="ECO:0000256" key="10">
    <source>
        <dbReference type="ARBA" id="ARBA00023225"/>
    </source>
</evidence>
<evidence type="ECO:0000256" key="6">
    <source>
        <dbReference type="ARBA" id="ARBA00022500"/>
    </source>
</evidence>
<dbReference type="GO" id="GO:0044781">
    <property type="term" value="P:bacterial-type flagellum organization"/>
    <property type="evidence" value="ECO:0007669"/>
    <property type="project" value="UniProtKB-KW"/>
</dbReference>
<dbReference type="GO" id="GO:0003774">
    <property type="term" value="F:cytoskeletal motor activity"/>
    <property type="evidence" value="ECO:0007669"/>
    <property type="project" value="UniProtKB-UniRule"/>
</dbReference>
<dbReference type="GO" id="GO:0006935">
    <property type="term" value="P:chemotaxis"/>
    <property type="evidence" value="ECO:0007669"/>
    <property type="project" value="UniProtKB-UniRule"/>
</dbReference>
<dbReference type="InterPro" id="IPR018006">
    <property type="entry name" value="Flag_FliJ_proteobac"/>
</dbReference>
<gene>
    <name evidence="12" type="ORF">B1H58_07195</name>
</gene>
<dbReference type="InterPro" id="IPR012823">
    <property type="entry name" value="Flagell_FliJ"/>
</dbReference>
<accession>A0A1W6B450</accession>
<dbReference type="NCBIfam" id="TIGR02473">
    <property type="entry name" value="flagell_FliJ"/>
    <property type="match status" value="1"/>
</dbReference>
<dbReference type="Gene3D" id="1.10.287.1700">
    <property type="match status" value="1"/>
</dbReference>
<organism evidence="12 13">
    <name type="scientific">Pantoea alhagi</name>
    <dbReference type="NCBI Taxonomy" id="1891675"/>
    <lineage>
        <taxon>Bacteria</taxon>
        <taxon>Pseudomonadati</taxon>
        <taxon>Pseudomonadota</taxon>
        <taxon>Gammaproteobacteria</taxon>
        <taxon>Enterobacterales</taxon>
        <taxon>Erwiniaceae</taxon>
        <taxon>Pantoea</taxon>
    </lineage>
</organism>
<evidence type="ECO:0000256" key="3">
    <source>
        <dbReference type="ARBA" id="ARBA00020392"/>
    </source>
</evidence>
<evidence type="ECO:0000256" key="2">
    <source>
        <dbReference type="ARBA" id="ARBA00010004"/>
    </source>
</evidence>
<dbReference type="PIRSF" id="PIRSF019404">
    <property type="entry name" value="FliJ"/>
    <property type="match status" value="1"/>
</dbReference>
<keyword evidence="10 11" id="KW-1006">Bacterial flagellum protein export</keyword>
<comment type="subcellular location">
    <subcellularLocation>
        <location evidence="1">Cell membrane</location>
        <topology evidence="1">Peripheral membrane protein</topology>
        <orientation evidence="1">Cytoplasmic side</orientation>
    </subcellularLocation>
</comment>
<evidence type="ECO:0000256" key="9">
    <source>
        <dbReference type="ARBA" id="ARBA00023136"/>
    </source>
</evidence>
<keyword evidence="5 11" id="KW-1003">Cell membrane</keyword>
<dbReference type="RefSeq" id="WP_085069009.1">
    <property type="nucleotide sequence ID" value="NZ_CP019706.1"/>
</dbReference>
<dbReference type="PRINTS" id="PR01004">
    <property type="entry name" value="FLGFLIJ"/>
</dbReference>
<name>A0A1W6B450_9GAMM</name>
<keyword evidence="13" id="KW-1185">Reference proteome</keyword>
<keyword evidence="12" id="KW-0969">Cilium</keyword>
<dbReference type="Pfam" id="PF02050">
    <property type="entry name" value="FliJ"/>
    <property type="match status" value="1"/>
</dbReference>
<evidence type="ECO:0000256" key="11">
    <source>
        <dbReference type="PIRNR" id="PIRNR019404"/>
    </source>
</evidence>
<dbReference type="InterPro" id="IPR053716">
    <property type="entry name" value="Flag_assembly_chemotaxis_eff"/>
</dbReference>
<dbReference type="KEGG" id="palh:B1H58_07195"/>
<dbReference type="AlphaFoldDB" id="A0A1W6B450"/>
<evidence type="ECO:0000256" key="4">
    <source>
        <dbReference type="ARBA" id="ARBA00022448"/>
    </source>
</evidence>
<dbReference type="Proteomes" id="UP000192900">
    <property type="component" value="Chromosome"/>
</dbReference>
<proteinExistence type="inferred from homology"/>
<dbReference type="OrthoDB" id="6542900at2"/>
<keyword evidence="7 11" id="KW-1005">Bacterial flagellum biogenesis</keyword>
<dbReference type="PANTHER" id="PTHR38786:SF1">
    <property type="entry name" value="FLAGELLAR FLIJ PROTEIN"/>
    <property type="match status" value="1"/>
</dbReference>
<keyword evidence="6 11" id="KW-0145">Chemotaxis</keyword>
<evidence type="ECO:0000313" key="13">
    <source>
        <dbReference type="Proteomes" id="UP000192900"/>
    </source>
</evidence>
<dbReference type="GO" id="GO:0015031">
    <property type="term" value="P:protein transport"/>
    <property type="evidence" value="ECO:0007669"/>
    <property type="project" value="UniProtKB-UniRule"/>
</dbReference>
<dbReference type="GO" id="GO:0071973">
    <property type="term" value="P:bacterial-type flagellum-dependent cell motility"/>
    <property type="evidence" value="ECO:0007669"/>
    <property type="project" value="InterPro"/>
</dbReference>
<keyword evidence="12" id="KW-0966">Cell projection</keyword>
<dbReference type="STRING" id="1891675.B1H58_07195"/>
<keyword evidence="8 11" id="KW-0653">Protein transport</keyword>
<comment type="function">
    <text evidence="11">Flagellar protein that affects chemotactic events.</text>
</comment>
<keyword evidence="4 11" id="KW-0813">Transport</keyword>
<protein>
    <recommendedName>
        <fullName evidence="3 11">Flagellar FliJ protein</fullName>
    </recommendedName>
</protein>